<name>A0A813DSP4_POLGL</name>
<comment type="caution">
    <text evidence="1">The sequence shown here is derived from an EMBL/GenBank/DDBJ whole genome shotgun (WGS) entry which is preliminary data.</text>
</comment>
<reference evidence="1" key="1">
    <citation type="submission" date="2021-02" db="EMBL/GenBank/DDBJ databases">
        <authorList>
            <person name="Dougan E. K."/>
            <person name="Rhodes N."/>
            <person name="Thang M."/>
            <person name="Chan C."/>
        </authorList>
    </citation>
    <scope>NUCLEOTIDE SEQUENCE</scope>
</reference>
<sequence>TLQVPASQVVAWTEALVDWAGAGQLAAERRQDRSATTPFWVKAEQQDRRKQTSLLQPQELLTAVMDQCVQEGVWRTRRQMKLGKVEGPEARAEVECLERGEWLDIIIALAMEVAWPAILLAQLAISAELAMRYVAGVGRDSTLRTRCRTWRKVRLAFERLPRLLAAEHR</sequence>
<proteinExistence type="predicted"/>
<evidence type="ECO:0000313" key="1">
    <source>
        <dbReference type="EMBL" id="CAE8590928.1"/>
    </source>
</evidence>
<keyword evidence="2" id="KW-1185">Reference proteome</keyword>
<feature type="non-terminal residue" evidence="1">
    <location>
        <position position="169"/>
    </location>
</feature>
<gene>
    <name evidence="1" type="ORF">PGLA1383_LOCUS9632</name>
</gene>
<dbReference type="AlphaFoldDB" id="A0A813DSP4"/>
<protein>
    <submittedName>
        <fullName evidence="1">Uncharacterized protein</fullName>
    </submittedName>
</protein>
<evidence type="ECO:0000313" key="2">
    <source>
        <dbReference type="Proteomes" id="UP000654075"/>
    </source>
</evidence>
<dbReference type="Proteomes" id="UP000654075">
    <property type="component" value="Unassembled WGS sequence"/>
</dbReference>
<dbReference type="EMBL" id="CAJNNV010004573">
    <property type="protein sequence ID" value="CAE8590928.1"/>
    <property type="molecule type" value="Genomic_DNA"/>
</dbReference>
<feature type="non-terminal residue" evidence="1">
    <location>
        <position position="1"/>
    </location>
</feature>
<organism evidence="1 2">
    <name type="scientific">Polarella glacialis</name>
    <name type="common">Dinoflagellate</name>
    <dbReference type="NCBI Taxonomy" id="89957"/>
    <lineage>
        <taxon>Eukaryota</taxon>
        <taxon>Sar</taxon>
        <taxon>Alveolata</taxon>
        <taxon>Dinophyceae</taxon>
        <taxon>Suessiales</taxon>
        <taxon>Suessiaceae</taxon>
        <taxon>Polarella</taxon>
    </lineage>
</organism>
<accession>A0A813DSP4</accession>